<dbReference type="CTD" id="10618"/>
<organism evidence="4 5">
    <name type="scientific">Cavia porcellus</name>
    <name type="common">Guinea pig</name>
    <dbReference type="NCBI Taxonomy" id="10141"/>
    <lineage>
        <taxon>Eukaryota</taxon>
        <taxon>Metazoa</taxon>
        <taxon>Chordata</taxon>
        <taxon>Craniata</taxon>
        <taxon>Vertebrata</taxon>
        <taxon>Euteleostomi</taxon>
        <taxon>Mammalia</taxon>
        <taxon>Eutheria</taxon>
        <taxon>Euarchontoglires</taxon>
        <taxon>Glires</taxon>
        <taxon>Rodentia</taxon>
        <taxon>Hystricomorpha</taxon>
        <taxon>Caviidae</taxon>
        <taxon>Cavia</taxon>
    </lineage>
</organism>
<dbReference type="GO" id="GO:0005802">
    <property type="term" value="C:trans-Golgi network"/>
    <property type="evidence" value="ECO:0007669"/>
    <property type="project" value="TreeGrafter"/>
</dbReference>
<dbReference type="EMBL" id="AAKN02036540">
    <property type="status" value="NOT_ANNOTATED_CDS"/>
    <property type="molecule type" value="Genomic_DNA"/>
</dbReference>
<feature type="signal peptide" evidence="3">
    <location>
        <begin position="1"/>
        <end position="15"/>
    </location>
</feature>
<sequence>MRFLVASLLLSVAAAALLPSEQPQLNQSSEDRNQSAALQPSTNNSDCCPSPGIQPSVPKDPHLFSESNQHSGKEEKDGSNVHHQILKPHTEKGETQQNSQKPDLHKSEAPQLREPNPDKLEAEQHLTPEGNKSLLEQQPAQEGSKPISNSPSGNKGTAVEKLPPVSKTEVTVIPDLTAPGPEGEDKYSEAIQDVEPKEAEESDDAEPEEGSPPEEGKEKVSEPASRENREGTPLDSMNKDKDGLNKKNSENPENAESSHFFAYLVTAAILVAVLYIAYHNKRKIIAFALEGKRSKVTRRPKASDYQRLNLKGNLVQTAGCDES</sequence>
<keyword evidence="2" id="KW-0812">Transmembrane</keyword>
<dbReference type="RefSeq" id="XP_005003375.1">
    <property type="nucleotide sequence ID" value="XM_005003318.4"/>
</dbReference>
<reference evidence="4" key="3">
    <citation type="submission" date="2025-09" db="UniProtKB">
        <authorList>
            <consortium name="Ensembl"/>
        </authorList>
    </citation>
    <scope>IDENTIFICATION</scope>
    <source>
        <strain evidence="4">2N</strain>
    </source>
</reference>
<feature type="compositionally biased region" description="Basic and acidic residues" evidence="1">
    <location>
        <begin position="214"/>
        <end position="250"/>
    </location>
</feature>
<dbReference type="Proteomes" id="UP000005447">
    <property type="component" value="Unassembled WGS sequence"/>
</dbReference>
<keyword evidence="2" id="KW-1133">Transmembrane helix</keyword>
<evidence type="ECO:0000313" key="4">
    <source>
        <dbReference type="Ensembl" id="ENSCPOP00000024147.1"/>
    </source>
</evidence>
<dbReference type="STRING" id="10141.ENSCPOP00000024147"/>
<evidence type="ECO:0008006" key="6">
    <source>
        <dbReference type="Google" id="ProtNLM"/>
    </source>
</evidence>
<accession>A0A286XFE6</accession>
<dbReference type="KEGG" id="cpoc:101789137"/>
<feature type="compositionally biased region" description="Basic and acidic residues" evidence="1">
    <location>
        <begin position="183"/>
        <end position="199"/>
    </location>
</feature>
<dbReference type="eggNOG" id="ENOG502S6YU">
    <property type="taxonomic scope" value="Eukaryota"/>
</dbReference>
<dbReference type="Pfam" id="PF17818">
    <property type="entry name" value="KCT2"/>
    <property type="match status" value="1"/>
</dbReference>
<gene>
    <name evidence="4" type="primary">Tgoln2</name>
</gene>
<dbReference type="Bgee" id="ENSCPOG00000037555">
    <property type="expression patterns" value="Expressed in liver and 13 other cell types or tissues"/>
</dbReference>
<dbReference type="VEuPathDB" id="HostDB:ENSCPOG00000037555"/>
<evidence type="ECO:0000313" key="5">
    <source>
        <dbReference type="Proteomes" id="UP000005447"/>
    </source>
</evidence>
<keyword evidence="5" id="KW-1185">Reference proteome</keyword>
<dbReference type="GeneID" id="101789137"/>
<dbReference type="OMA" id="ILRWFAY"/>
<dbReference type="OrthoDB" id="5846619at2759"/>
<dbReference type="GeneTree" id="ENSGT00530000064712"/>
<feature type="compositionally biased region" description="Polar residues" evidence="1">
    <location>
        <begin position="22"/>
        <end position="47"/>
    </location>
</feature>
<evidence type="ECO:0000256" key="1">
    <source>
        <dbReference type="SAM" id="MobiDB-lite"/>
    </source>
</evidence>
<keyword evidence="3" id="KW-0732">Signal</keyword>
<proteinExistence type="predicted"/>
<name>A0A286XFE6_CAVPO</name>
<feature type="compositionally biased region" description="Acidic residues" evidence="1">
    <location>
        <begin position="200"/>
        <end position="212"/>
    </location>
</feature>
<dbReference type="GO" id="GO:0030140">
    <property type="term" value="C:trans-Golgi network transport vesicle"/>
    <property type="evidence" value="ECO:0007669"/>
    <property type="project" value="TreeGrafter"/>
</dbReference>
<feature type="compositionally biased region" description="Polar residues" evidence="1">
    <location>
        <begin position="134"/>
        <end position="155"/>
    </location>
</feature>
<reference evidence="5" key="1">
    <citation type="journal article" date="2011" name="Nature">
        <title>A high-resolution map of human evolutionary constraint using 29 mammals.</title>
        <authorList>
            <person name="Lindblad-Toh K."/>
            <person name="Garber M."/>
            <person name="Zuk O."/>
            <person name="Lin M.F."/>
            <person name="Parker B.J."/>
            <person name="Washietl S."/>
            <person name="Kheradpour P."/>
            <person name="Ernst J."/>
            <person name="Jordan G."/>
            <person name="Mauceli E."/>
            <person name="Ward L.D."/>
            <person name="Lowe C.B."/>
            <person name="Holloway A.K."/>
            <person name="Clamp M."/>
            <person name="Gnerre S."/>
            <person name="Alfoldi J."/>
            <person name="Beal K."/>
            <person name="Chang J."/>
            <person name="Clawson H."/>
            <person name="Cuff J."/>
            <person name="Di Palma F."/>
            <person name="Fitzgerald S."/>
            <person name="Flicek P."/>
            <person name="Guttman M."/>
            <person name="Hubisz M.J."/>
            <person name="Jaffe D.B."/>
            <person name="Jungreis I."/>
            <person name="Kent W.J."/>
            <person name="Kostka D."/>
            <person name="Lara M."/>
            <person name="Martins A.L."/>
            <person name="Massingham T."/>
            <person name="Moltke I."/>
            <person name="Raney B.J."/>
            <person name="Rasmussen M.D."/>
            <person name="Robinson J."/>
            <person name="Stark A."/>
            <person name="Vilella A.J."/>
            <person name="Wen J."/>
            <person name="Xie X."/>
            <person name="Zody M.C."/>
            <person name="Baldwin J."/>
            <person name="Bloom T."/>
            <person name="Chin C.W."/>
            <person name="Heiman D."/>
            <person name="Nicol R."/>
            <person name="Nusbaum C."/>
            <person name="Young S."/>
            <person name="Wilkinson J."/>
            <person name="Worley K.C."/>
            <person name="Kovar C.L."/>
            <person name="Muzny D.M."/>
            <person name="Gibbs R.A."/>
            <person name="Cree A."/>
            <person name="Dihn H.H."/>
            <person name="Fowler G."/>
            <person name="Jhangiani S."/>
            <person name="Joshi V."/>
            <person name="Lee S."/>
            <person name="Lewis L.R."/>
            <person name="Nazareth L.V."/>
            <person name="Okwuonu G."/>
            <person name="Santibanez J."/>
            <person name="Warren W.C."/>
            <person name="Mardis E.R."/>
            <person name="Weinstock G.M."/>
            <person name="Wilson R.K."/>
            <person name="Delehaunty K."/>
            <person name="Dooling D."/>
            <person name="Fronik C."/>
            <person name="Fulton L."/>
            <person name="Fulton B."/>
            <person name="Graves T."/>
            <person name="Minx P."/>
            <person name="Sodergren E."/>
            <person name="Birney E."/>
            <person name="Margulies E.H."/>
            <person name="Herrero J."/>
            <person name="Green E.D."/>
            <person name="Haussler D."/>
            <person name="Siepel A."/>
            <person name="Goldman N."/>
            <person name="Pollard K.S."/>
            <person name="Pedersen J.S."/>
            <person name="Lander E.S."/>
            <person name="Kellis M."/>
        </authorList>
    </citation>
    <scope>NUCLEOTIDE SEQUENCE [LARGE SCALE GENOMIC DNA]</scope>
    <source>
        <strain evidence="5">2N</strain>
    </source>
</reference>
<dbReference type="GO" id="GO:0005768">
    <property type="term" value="C:endosome"/>
    <property type="evidence" value="ECO:0007669"/>
    <property type="project" value="TreeGrafter"/>
</dbReference>
<dbReference type="Ensembl" id="ENSCPOT00000044645.1">
    <property type="protein sequence ID" value="ENSCPOP00000024147.1"/>
    <property type="gene ID" value="ENSCPOG00000037555.1"/>
</dbReference>
<dbReference type="PANTHER" id="PTHR23211">
    <property type="entry name" value="TRANS-GOLGI NETWORK INTEGRAL MEMBRANE PROTEIN TGN38"/>
    <property type="match status" value="1"/>
</dbReference>
<dbReference type="InParanoid" id="A0A286XFE6"/>
<feature type="region of interest" description="Disordered" evidence="1">
    <location>
        <begin position="22"/>
        <end position="253"/>
    </location>
</feature>
<feature type="compositionally biased region" description="Basic and acidic residues" evidence="1">
    <location>
        <begin position="115"/>
        <end position="126"/>
    </location>
</feature>
<protein>
    <recommendedName>
        <fullName evidence="6">Trans-golgi network protein 2</fullName>
    </recommendedName>
</protein>
<keyword evidence="2" id="KW-0472">Membrane</keyword>
<feature type="chain" id="PRO_5012176973" description="Trans-golgi network protein 2" evidence="3">
    <location>
        <begin position="16"/>
        <end position="323"/>
    </location>
</feature>
<evidence type="ECO:0000256" key="3">
    <source>
        <dbReference type="SAM" id="SignalP"/>
    </source>
</evidence>
<dbReference type="AlphaFoldDB" id="A0A286XFE6"/>
<dbReference type="PANTHER" id="PTHR23211:SF0">
    <property type="entry name" value="TRANS-GOLGI NETWORK INTEGRAL MEMBRANE PROTEIN 2"/>
    <property type="match status" value="1"/>
</dbReference>
<evidence type="ECO:0000256" key="2">
    <source>
        <dbReference type="SAM" id="Phobius"/>
    </source>
</evidence>
<feature type="compositionally biased region" description="Basic and acidic residues" evidence="1">
    <location>
        <begin position="71"/>
        <end position="80"/>
    </location>
</feature>
<reference evidence="4" key="2">
    <citation type="submission" date="2025-08" db="UniProtKB">
        <authorList>
            <consortium name="Ensembl"/>
        </authorList>
    </citation>
    <scope>IDENTIFICATION</scope>
    <source>
        <strain evidence="4">2N</strain>
    </source>
</reference>
<feature type="transmembrane region" description="Helical" evidence="2">
    <location>
        <begin position="260"/>
        <end position="278"/>
    </location>
</feature>